<accession>A0ABW6S205</accession>
<dbReference type="RefSeq" id="WP_387403955.1">
    <property type="nucleotide sequence ID" value="NZ_JBIAQY010000004.1"/>
</dbReference>
<dbReference type="InterPro" id="IPR002347">
    <property type="entry name" value="SDR_fam"/>
</dbReference>
<organism evidence="4 5">
    <name type="scientific">Nocardia jiangxiensis</name>
    <dbReference type="NCBI Taxonomy" id="282685"/>
    <lineage>
        <taxon>Bacteria</taxon>
        <taxon>Bacillati</taxon>
        <taxon>Actinomycetota</taxon>
        <taxon>Actinomycetes</taxon>
        <taxon>Mycobacteriales</taxon>
        <taxon>Nocardiaceae</taxon>
        <taxon>Nocardia</taxon>
    </lineage>
</organism>
<evidence type="ECO:0000256" key="3">
    <source>
        <dbReference type="RuleBase" id="RU000363"/>
    </source>
</evidence>
<dbReference type="SUPFAM" id="SSF51735">
    <property type="entry name" value="NAD(P)-binding Rossmann-fold domains"/>
    <property type="match status" value="1"/>
</dbReference>
<proteinExistence type="inferred from homology"/>
<dbReference type="PRINTS" id="PR00080">
    <property type="entry name" value="SDRFAMILY"/>
</dbReference>
<dbReference type="PRINTS" id="PR00081">
    <property type="entry name" value="GDHRDH"/>
</dbReference>
<keyword evidence="2" id="KW-0560">Oxidoreductase</keyword>
<gene>
    <name evidence="4" type="ORF">ACFYXQ_15600</name>
</gene>
<name>A0ABW6S205_9NOCA</name>
<comment type="similarity">
    <text evidence="1 3">Belongs to the short-chain dehydrogenases/reductases (SDR) family.</text>
</comment>
<sequence length="282" mass="29247">MSSQDAFKDGVAVVTGAASGIGLALAAHAATLGMKVALADISAAGLEEAARGLREEGADVLAIPTDVSSAASVDELAETVHRRWGPATLLVNNAGIETTGYLWEIPLAQWNRTVGVYISGPFHGIRSFLPAMLSSGLPGHVLNVASVGGLGVGSLQVPYITSKHAVLAMTESLHQEMQLVGSDVGVSALLPGPVRTRIFETASSAGESDSAREHLEEMRHLLGDAGMSPAEVARIAFAGISCGELWIHTHPAVSDAIIRMRMTSLLDRVPQSASAGRSAIDE</sequence>
<reference evidence="4 5" key="1">
    <citation type="submission" date="2024-10" db="EMBL/GenBank/DDBJ databases">
        <title>The Natural Products Discovery Center: Release of the First 8490 Sequenced Strains for Exploring Actinobacteria Biosynthetic Diversity.</title>
        <authorList>
            <person name="Kalkreuter E."/>
            <person name="Kautsar S.A."/>
            <person name="Yang D."/>
            <person name="Bader C.D."/>
            <person name="Teijaro C.N."/>
            <person name="Fluegel L."/>
            <person name="Davis C.M."/>
            <person name="Simpson J.R."/>
            <person name="Lauterbach L."/>
            <person name="Steele A.D."/>
            <person name="Gui C."/>
            <person name="Meng S."/>
            <person name="Li G."/>
            <person name="Viehrig K."/>
            <person name="Ye F."/>
            <person name="Su P."/>
            <person name="Kiefer A.F."/>
            <person name="Nichols A."/>
            <person name="Cepeda A.J."/>
            <person name="Yan W."/>
            <person name="Fan B."/>
            <person name="Jiang Y."/>
            <person name="Adhikari A."/>
            <person name="Zheng C.-J."/>
            <person name="Schuster L."/>
            <person name="Cowan T.M."/>
            <person name="Smanski M.J."/>
            <person name="Chevrette M.G."/>
            <person name="De Carvalho L.P.S."/>
            <person name="Shen B."/>
        </authorList>
    </citation>
    <scope>NUCLEOTIDE SEQUENCE [LARGE SCALE GENOMIC DNA]</scope>
    <source>
        <strain evidence="4 5">NPDC002593</strain>
    </source>
</reference>
<keyword evidence="5" id="KW-1185">Reference proteome</keyword>
<evidence type="ECO:0000313" key="5">
    <source>
        <dbReference type="Proteomes" id="UP001601992"/>
    </source>
</evidence>
<evidence type="ECO:0000256" key="2">
    <source>
        <dbReference type="ARBA" id="ARBA00023002"/>
    </source>
</evidence>
<dbReference type="CDD" id="cd05233">
    <property type="entry name" value="SDR_c"/>
    <property type="match status" value="1"/>
</dbReference>
<dbReference type="Gene3D" id="3.40.50.720">
    <property type="entry name" value="NAD(P)-binding Rossmann-like Domain"/>
    <property type="match status" value="1"/>
</dbReference>
<comment type="caution">
    <text evidence="4">The sequence shown here is derived from an EMBL/GenBank/DDBJ whole genome shotgun (WGS) entry which is preliminary data.</text>
</comment>
<dbReference type="Pfam" id="PF00106">
    <property type="entry name" value="adh_short"/>
    <property type="match status" value="1"/>
</dbReference>
<evidence type="ECO:0000256" key="1">
    <source>
        <dbReference type="ARBA" id="ARBA00006484"/>
    </source>
</evidence>
<dbReference type="PANTHER" id="PTHR24322">
    <property type="entry name" value="PKSB"/>
    <property type="match status" value="1"/>
</dbReference>
<dbReference type="Proteomes" id="UP001601992">
    <property type="component" value="Unassembled WGS sequence"/>
</dbReference>
<evidence type="ECO:0000313" key="4">
    <source>
        <dbReference type="EMBL" id="MFF3569196.1"/>
    </source>
</evidence>
<dbReference type="PANTHER" id="PTHR24322:SF736">
    <property type="entry name" value="RETINOL DEHYDROGENASE 10"/>
    <property type="match status" value="1"/>
</dbReference>
<protein>
    <submittedName>
        <fullName evidence="4">SDR family NAD(P)-dependent oxidoreductase</fullName>
    </submittedName>
</protein>
<dbReference type="InterPro" id="IPR036291">
    <property type="entry name" value="NAD(P)-bd_dom_sf"/>
</dbReference>
<dbReference type="EMBL" id="JBIAQY010000004">
    <property type="protein sequence ID" value="MFF3569196.1"/>
    <property type="molecule type" value="Genomic_DNA"/>
</dbReference>